<dbReference type="GO" id="GO:0071944">
    <property type="term" value="C:cell periphery"/>
    <property type="evidence" value="ECO:0007669"/>
    <property type="project" value="UniProtKB-ARBA"/>
</dbReference>
<dbReference type="CDD" id="cd17094">
    <property type="entry name" value="FERM_F1_Max1_like"/>
    <property type="match status" value="1"/>
</dbReference>
<dbReference type="CDD" id="cd13282">
    <property type="entry name" value="PH1_PLEKHH1_PLEKHH2"/>
    <property type="match status" value="1"/>
</dbReference>
<feature type="compositionally biased region" description="Polar residues" evidence="4">
    <location>
        <begin position="1624"/>
        <end position="1650"/>
    </location>
</feature>
<reference evidence="8" key="2">
    <citation type="submission" date="2020-06" db="EMBL/GenBank/DDBJ databases">
        <authorList>
            <person name="Sheffer M."/>
        </authorList>
    </citation>
    <scope>NUCLEOTIDE SEQUENCE</scope>
</reference>
<proteinExistence type="predicted"/>
<feature type="domain" description="MyTH4" evidence="7">
    <location>
        <begin position="1073"/>
        <end position="1273"/>
    </location>
</feature>
<dbReference type="Proteomes" id="UP000807504">
    <property type="component" value="Unassembled WGS sequence"/>
</dbReference>
<dbReference type="Pfam" id="PF21989">
    <property type="entry name" value="RA_2"/>
    <property type="match status" value="1"/>
</dbReference>
<dbReference type="InterPro" id="IPR011993">
    <property type="entry name" value="PH-like_dom_sf"/>
</dbReference>
<dbReference type="Pfam" id="PF00169">
    <property type="entry name" value="PH"/>
    <property type="match status" value="2"/>
</dbReference>
<dbReference type="EMBL" id="JABXBU010000030">
    <property type="protein sequence ID" value="KAF8785423.1"/>
    <property type="molecule type" value="Genomic_DNA"/>
</dbReference>
<dbReference type="Pfam" id="PF00784">
    <property type="entry name" value="MyTH4"/>
    <property type="match status" value="1"/>
</dbReference>
<dbReference type="Gene3D" id="1.20.80.10">
    <property type="match status" value="1"/>
</dbReference>
<dbReference type="SUPFAM" id="SSF50729">
    <property type="entry name" value="PH domain-like"/>
    <property type="match status" value="2"/>
</dbReference>
<dbReference type="CDD" id="cd14473">
    <property type="entry name" value="FERM_B-lobe"/>
    <property type="match status" value="1"/>
</dbReference>
<evidence type="ECO:0000259" key="7">
    <source>
        <dbReference type="PROSITE" id="PS51016"/>
    </source>
</evidence>
<dbReference type="SMART" id="SM00139">
    <property type="entry name" value="MyTH4"/>
    <property type="match status" value="1"/>
</dbReference>
<feature type="coiled-coil region" evidence="3">
    <location>
        <begin position="243"/>
        <end position="277"/>
    </location>
</feature>
<dbReference type="InterPro" id="IPR019748">
    <property type="entry name" value="FERM_central"/>
</dbReference>
<dbReference type="PROSITE" id="PS50003">
    <property type="entry name" value="PH_DOMAIN"/>
    <property type="match status" value="2"/>
</dbReference>
<dbReference type="Gene3D" id="3.10.20.90">
    <property type="entry name" value="Phosphatidylinositol 3-kinase Catalytic Subunit, Chain A, domain 1"/>
    <property type="match status" value="1"/>
</dbReference>
<accession>A0A8T0F8V2</accession>
<feature type="region of interest" description="Disordered" evidence="4">
    <location>
        <begin position="1624"/>
        <end position="1666"/>
    </location>
</feature>
<dbReference type="PROSITE" id="PS50057">
    <property type="entry name" value="FERM_3"/>
    <property type="match status" value="1"/>
</dbReference>
<dbReference type="InterPro" id="IPR019749">
    <property type="entry name" value="Band_41_domain"/>
</dbReference>
<dbReference type="InterPro" id="IPR000299">
    <property type="entry name" value="FERM_domain"/>
</dbReference>
<feature type="compositionally biased region" description="Basic and acidic residues" evidence="4">
    <location>
        <begin position="1656"/>
        <end position="1666"/>
    </location>
</feature>
<comment type="caution">
    <text evidence="8">The sequence shown here is derived from an EMBL/GenBank/DDBJ whole genome shotgun (WGS) entry which is preliminary data.</text>
</comment>
<sequence length="1666" mass="186984">MTQWVPKAFESWYLSLICELRPGAIAKSVQKWFLLAMTDPTELARYGPLDRLSVASSVRSSLPSLMGEGEEGGGEDTWTQGVGCGLLINDLKEEEINWKKRYEELEIVMVKFRVEAAKVQDVLQKKLTELQSKVRNAERKAEEAERKVCSYYTNYVQVFDLSAQLRNNVFEVAQVMEKKFSEIKNSASSSVPCTCNKTFFSKNNYECSNSKCVISALEQQVEEQRRLRILDAKQVEDKAAKIKEWVTNKLKELEEQNQHLREQNQKCNVQLELLKSRLTNLSELSPNPNHKNIRDRGSTEQDSSRGSFEEHGDSDDSLPPPEVLEYSSQSTMQHTCREHSLSGTDGLCYHCSSLVPQETEQKVSSPNSLYASVDYSSKKNQTFTNQAVTEPPKLKLERKKYALDGCFTPSTLSTTSDQRYSDVDCLSWNRGSSRIDSGSADIDTPNSVLSPDEPISSIVSHNAGHDIGMYSQIQSFPGSEQQALSDQNLQSLNEELGTGHQDYSQKNILGNRPLTAPSIASNLDTTDCFDCDSHKRMPDKSGLTLDELSCSLSNYKDNSCSQDELHDYAEIYTPNKDCSDFYTDNDECESVITDDLANNTGKPPTPPLHRFPSWESRIYDVANNGINVSSDISPVPANDSSNNNQSKTSNDVNSSNNTFTELNIPVYATVKGRASQIRSVPFTGDSSDSSDNEDARVTMTTTSSQTTSGDTESSASLGAGAHDSSPTDKKLFLNHRISSNPTPPPYNSPSALSKCHGSSASPMKIVRREMSNESVLSDDYAVPPDAVSVDVISINSTDNHSSVTNTPTFIRRILYSEDTQKKEVLEKSGYLTKLGGKFKTWRRRWFVLKNGMLSYYKSQTDVNRKPQGQIVLDNVCRVNRAEGAATFEISTGKRTYYLTADSISMMEEWIKVLQNVLRRNATKLLLTKDDKPAAEGWLTKVKHGHSRRCWCVLIGRMFLYFKTPNDCNPLGQINMRDARVEEVLHVSDSDEEENDHNKVTKSEYTVGIFPNHQGPTYLLMDSKQEMDSWLYHLTVVSSGDNLAGTQYEQLIAKLMEVNGEESCVVWKHPLLLYSKDPISQPLTTLPSEQLQLEAVKMFKSIQLFISVPLDTSGIEYHVALAQNSLLQCLIYPELQNELFCQLIKQTSRHSHQKIGVQQLLICATQSLFLCDSSSAEKTSSSAGSSEKPLPTESKLNPAPFVFVQAWQLLALAVSLFVPKNRTLWYLRMHLQRNANSKLEAGKYAIFCQRALERALVNGGRECKPSRMEALSILLKNPYHHSLPHSIPVHFMNGTYQVFGFDGSTTVHEFTQTVNREVGIRDCEYSGFALFSDDPIEKDLEHCLLKEAKLCDVISQWEQALRVQHLGKFENTKVLKLMYKNRLILRQNGKAETDKERLLLVYQINEEIMEGKFPLSKELAIELAALLAQIEFGDYSNDSSRITEANSKPKPQIVQVIDQFFPKKFRDAVNDKKISELIKEKWLALKGRSNLDCVRIYLNCARKWSFAGGKLFPAKFKSGSHQNVWLAIAENCIAILDTSTLQCIVRYPYSSVMTFGGCRDDFMLVISSQCSSTERNTCSTERLLFSMTKPKILEITLLIADYMNAIAQNSTSRKRCTSTIFPSPRGSFSSKFRSKVRANTSVSQNSNTSAGSMHADSSPDHGKMALS</sequence>
<evidence type="ECO:0000256" key="4">
    <source>
        <dbReference type="SAM" id="MobiDB-lite"/>
    </source>
</evidence>
<evidence type="ECO:0000256" key="2">
    <source>
        <dbReference type="ARBA" id="ARBA00023054"/>
    </source>
</evidence>
<dbReference type="FunFam" id="2.30.29.30:FF:000286">
    <property type="entry name" value="PH-protein kinase domain containing protein"/>
    <property type="match status" value="1"/>
</dbReference>
<dbReference type="Gene3D" id="1.25.40.530">
    <property type="entry name" value="MyTH4 domain"/>
    <property type="match status" value="1"/>
</dbReference>
<dbReference type="PANTHER" id="PTHR22903">
    <property type="entry name" value="PLEKHH PROTEIN"/>
    <property type="match status" value="1"/>
</dbReference>
<dbReference type="GO" id="GO:0005856">
    <property type="term" value="C:cytoskeleton"/>
    <property type="evidence" value="ECO:0007669"/>
    <property type="project" value="InterPro"/>
</dbReference>
<keyword evidence="2 3" id="KW-0175">Coiled coil</keyword>
<feature type="compositionally biased region" description="Low complexity" evidence="4">
    <location>
        <begin position="698"/>
        <end position="714"/>
    </location>
</feature>
<feature type="domain" description="PH" evidence="5">
    <location>
        <begin position="824"/>
        <end position="918"/>
    </location>
</feature>
<dbReference type="Pfam" id="PF00373">
    <property type="entry name" value="FERM_M"/>
    <property type="match status" value="1"/>
</dbReference>
<keyword evidence="9" id="KW-1185">Reference proteome</keyword>
<feature type="compositionally biased region" description="Polar residues" evidence="4">
    <location>
        <begin position="280"/>
        <end position="290"/>
    </location>
</feature>
<dbReference type="InterPro" id="IPR038185">
    <property type="entry name" value="MyTH4_dom_sf"/>
</dbReference>
<feature type="domain" description="FERM" evidence="6">
    <location>
        <begin position="1284"/>
        <end position="1609"/>
    </location>
</feature>
<dbReference type="SMART" id="SM00233">
    <property type="entry name" value="PH"/>
    <property type="match status" value="2"/>
</dbReference>
<dbReference type="CDD" id="cd00821">
    <property type="entry name" value="PH"/>
    <property type="match status" value="1"/>
</dbReference>
<dbReference type="PROSITE" id="PS51016">
    <property type="entry name" value="MYTH4"/>
    <property type="match status" value="1"/>
</dbReference>
<dbReference type="SMART" id="SM00295">
    <property type="entry name" value="B41"/>
    <property type="match status" value="1"/>
</dbReference>
<evidence type="ECO:0000259" key="6">
    <source>
        <dbReference type="PROSITE" id="PS50057"/>
    </source>
</evidence>
<feature type="coiled-coil region" evidence="3">
    <location>
        <begin position="88"/>
        <end position="147"/>
    </location>
</feature>
<feature type="region of interest" description="Disordered" evidence="4">
    <location>
        <begin position="280"/>
        <end position="337"/>
    </location>
</feature>
<evidence type="ECO:0000256" key="1">
    <source>
        <dbReference type="ARBA" id="ARBA00022737"/>
    </source>
</evidence>
<evidence type="ECO:0008006" key="10">
    <source>
        <dbReference type="Google" id="ProtNLM"/>
    </source>
</evidence>
<evidence type="ECO:0000313" key="8">
    <source>
        <dbReference type="EMBL" id="KAF8785423.1"/>
    </source>
</evidence>
<name>A0A8T0F8V2_ARGBR</name>
<dbReference type="Gene3D" id="2.30.29.30">
    <property type="entry name" value="Pleckstrin-homology domain (PH domain)/Phosphotyrosine-binding domain (PTB)"/>
    <property type="match status" value="3"/>
</dbReference>
<gene>
    <name evidence="8" type="ORF">HNY73_010960</name>
</gene>
<dbReference type="SUPFAM" id="SSF54236">
    <property type="entry name" value="Ubiquitin-like"/>
    <property type="match status" value="1"/>
</dbReference>
<feature type="region of interest" description="Disordered" evidence="4">
    <location>
        <begin position="630"/>
        <end position="658"/>
    </location>
</feature>
<keyword evidence="1" id="KW-0677">Repeat</keyword>
<feature type="domain" description="PH" evidence="5">
    <location>
        <begin position="931"/>
        <end position="1038"/>
    </location>
</feature>
<dbReference type="InterPro" id="IPR000857">
    <property type="entry name" value="MyTH4_dom"/>
</dbReference>
<dbReference type="InterPro" id="IPR029071">
    <property type="entry name" value="Ubiquitin-like_domsf"/>
</dbReference>
<evidence type="ECO:0000256" key="3">
    <source>
        <dbReference type="SAM" id="Coils"/>
    </source>
</evidence>
<feature type="region of interest" description="Disordered" evidence="4">
    <location>
        <begin position="679"/>
        <end position="758"/>
    </location>
</feature>
<dbReference type="PANTHER" id="PTHR22903:SF8">
    <property type="entry name" value="MAX-1A"/>
    <property type="match status" value="1"/>
</dbReference>
<dbReference type="GO" id="GO:0048731">
    <property type="term" value="P:system development"/>
    <property type="evidence" value="ECO:0007669"/>
    <property type="project" value="UniProtKB-ARBA"/>
</dbReference>
<reference evidence="8" key="1">
    <citation type="journal article" date="2020" name="bioRxiv">
        <title>Chromosome-level reference genome of the European wasp spider Argiope bruennichi: a resource for studies on range expansion and evolutionary adaptation.</title>
        <authorList>
            <person name="Sheffer M.M."/>
            <person name="Hoppe A."/>
            <person name="Krehenwinkel H."/>
            <person name="Uhl G."/>
            <person name="Kuss A.W."/>
            <person name="Jensen L."/>
            <person name="Jensen C."/>
            <person name="Gillespie R.G."/>
            <person name="Hoff K.J."/>
            <person name="Prost S."/>
        </authorList>
    </citation>
    <scope>NUCLEOTIDE SEQUENCE</scope>
</reference>
<protein>
    <recommendedName>
        <fullName evidence="10">Pleckstrin homology domain-containing family H member 1</fullName>
    </recommendedName>
</protein>
<feature type="compositionally biased region" description="Basic and acidic residues" evidence="4">
    <location>
        <begin position="292"/>
        <end position="311"/>
    </location>
</feature>
<dbReference type="InterPro" id="IPR035963">
    <property type="entry name" value="FERM_2"/>
</dbReference>
<dbReference type="GO" id="GO:0009887">
    <property type="term" value="P:animal organ morphogenesis"/>
    <property type="evidence" value="ECO:0007669"/>
    <property type="project" value="UniProtKB-ARBA"/>
</dbReference>
<dbReference type="InterPro" id="IPR001849">
    <property type="entry name" value="PH_domain"/>
</dbReference>
<organism evidence="8 9">
    <name type="scientific">Argiope bruennichi</name>
    <name type="common">Wasp spider</name>
    <name type="synonym">Aranea bruennichi</name>
    <dbReference type="NCBI Taxonomy" id="94029"/>
    <lineage>
        <taxon>Eukaryota</taxon>
        <taxon>Metazoa</taxon>
        <taxon>Ecdysozoa</taxon>
        <taxon>Arthropoda</taxon>
        <taxon>Chelicerata</taxon>
        <taxon>Arachnida</taxon>
        <taxon>Araneae</taxon>
        <taxon>Araneomorphae</taxon>
        <taxon>Entelegynae</taxon>
        <taxon>Araneoidea</taxon>
        <taxon>Araneidae</taxon>
        <taxon>Argiope</taxon>
    </lineage>
</organism>
<dbReference type="InterPro" id="IPR014352">
    <property type="entry name" value="FERM/acyl-CoA-bd_prot_sf"/>
</dbReference>
<evidence type="ECO:0000313" key="9">
    <source>
        <dbReference type="Proteomes" id="UP000807504"/>
    </source>
</evidence>
<evidence type="ECO:0000259" key="5">
    <source>
        <dbReference type="PROSITE" id="PS50003"/>
    </source>
</evidence>
<dbReference type="SUPFAM" id="SSF47031">
    <property type="entry name" value="Second domain of FERM"/>
    <property type="match status" value="1"/>
</dbReference>